<dbReference type="PANTHER" id="PTHR12349:SF2">
    <property type="entry name" value="PALMITOYLTRANSFERASE ZDHHC8"/>
    <property type="match status" value="1"/>
</dbReference>
<dbReference type="Proteomes" id="UP000708208">
    <property type="component" value="Unassembled WGS sequence"/>
</dbReference>
<evidence type="ECO:0000256" key="4">
    <source>
        <dbReference type="ARBA" id="ARBA00023136"/>
    </source>
</evidence>
<dbReference type="InterPro" id="IPR001594">
    <property type="entry name" value="Palmitoyltrfase_DHHC"/>
</dbReference>
<comment type="caution">
    <text evidence="10">The sequence shown here is derived from an EMBL/GenBank/DDBJ whole genome shotgun (WGS) entry which is preliminary data.</text>
</comment>
<reference evidence="10" key="1">
    <citation type="submission" date="2021-06" db="EMBL/GenBank/DDBJ databases">
        <authorList>
            <person name="Hodson N. C."/>
            <person name="Mongue J. A."/>
            <person name="Jaron S. K."/>
        </authorList>
    </citation>
    <scope>NUCLEOTIDE SEQUENCE</scope>
</reference>
<evidence type="ECO:0000256" key="2">
    <source>
        <dbReference type="ARBA" id="ARBA00022692"/>
    </source>
</evidence>
<keyword evidence="3 7" id="KW-1133">Transmembrane helix</keyword>
<comment type="subcellular location">
    <subcellularLocation>
        <location evidence="1">Membrane</location>
        <topology evidence="1">Multi-pass membrane protein</topology>
    </subcellularLocation>
</comment>
<keyword evidence="7" id="KW-0808">Transferase</keyword>
<feature type="region of interest" description="Disordered" evidence="8">
    <location>
        <begin position="441"/>
        <end position="461"/>
    </location>
</feature>
<feature type="compositionally biased region" description="Polar residues" evidence="8">
    <location>
        <begin position="355"/>
        <end position="372"/>
    </location>
</feature>
<feature type="transmembrane region" description="Helical" evidence="7">
    <location>
        <begin position="191"/>
        <end position="217"/>
    </location>
</feature>
<feature type="transmembrane region" description="Helical" evidence="7">
    <location>
        <begin position="155"/>
        <end position="179"/>
    </location>
</feature>
<evidence type="ECO:0000256" key="6">
    <source>
        <dbReference type="ARBA" id="ARBA00047790"/>
    </source>
</evidence>
<dbReference type="PROSITE" id="PS50216">
    <property type="entry name" value="DHHC"/>
    <property type="match status" value="1"/>
</dbReference>
<feature type="transmembrane region" description="Helical" evidence="7">
    <location>
        <begin position="52"/>
        <end position="75"/>
    </location>
</feature>
<dbReference type="EC" id="2.3.1.225" evidence="7"/>
<dbReference type="OrthoDB" id="4096362at2759"/>
<keyword evidence="11" id="KW-1185">Reference proteome</keyword>
<evidence type="ECO:0000256" key="3">
    <source>
        <dbReference type="ARBA" id="ARBA00022989"/>
    </source>
</evidence>
<evidence type="ECO:0000256" key="7">
    <source>
        <dbReference type="RuleBase" id="RU079119"/>
    </source>
</evidence>
<feature type="compositionally biased region" description="Polar residues" evidence="8">
    <location>
        <begin position="410"/>
        <end position="427"/>
    </location>
</feature>
<feature type="compositionally biased region" description="Polar residues" evidence="8">
    <location>
        <begin position="290"/>
        <end position="301"/>
    </location>
</feature>
<feature type="transmembrane region" description="Helical" evidence="7">
    <location>
        <begin position="21"/>
        <end position="46"/>
    </location>
</feature>
<feature type="compositionally biased region" description="Polar residues" evidence="8">
    <location>
        <begin position="667"/>
        <end position="692"/>
    </location>
</feature>
<organism evidence="10 11">
    <name type="scientific">Allacma fusca</name>
    <dbReference type="NCBI Taxonomy" id="39272"/>
    <lineage>
        <taxon>Eukaryota</taxon>
        <taxon>Metazoa</taxon>
        <taxon>Ecdysozoa</taxon>
        <taxon>Arthropoda</taxon>
        <taxon>Hexapoda</taxon>
        <taxon>Collembola</taxon>
        <taxon>Symphypleona</taxon>
        <taxon>Sminthuridae</taxon>
        <taxon>Allacma</taxon>
    </lineage>
</organism>
<feature type="domain" description="Palmitoyltransferase DHHC" evidence="9">
    <location>
        <begin position="109"/>
        <end position="229"/>
    </location>
</feature>
<sequence>MGPYSSDTNEKMSKCKETKRYLPATFAWVLLLTTTTLFFVFPANYYVKEFTIWIPIGEAFLAVVVVANFTLATFMDPGIIPKATRGEDDNDDLRAPLYKTVEVSGITVRMKWCVTCQFYRPPRCSHCSVCNNCIETFDHHCPWVNNCIGRRNYRFFFMFLMSLSFHMAAIFSLCLYYLLHHVNRLTDWTTIISIGIMVVISLLIIPIFGLTGFHVVLVSRGRTTNEQVTGKYRGGYNPFSKGCCYNCWFTLCGPQYPGLARAKRNAVANHLAVVYQTPMGGTGGDNAYINSSPSGPGNQVKTYIDNGKYSMKPRSGNLPSLHSPRNYRQMLPSTSRDPDHELGSQSLDCEPTPPMQRQGSKSNFFLPSNNMIDETPVAHGRHIRGPYTHGSPHPNRQRSGDGGRSRSHTPDSLSSPSDPGTSGNMASPTLQQKIRAIGGVPTPFAASASPMPRRSNPPTPTQVVRPDFIGLSHCGVSSNPHPHATRVHQPSVYYDSYNMNGEQRRFLSEGELLYDRQYHGVGMVNTPRDASGPIRELASSPQRGVYHWKDNSPTAPAASNYAPMASYFHSNPTSPIQHNVMNNSASNSAVNNRVYYHHGVASHPGFNSSPPSNYLISKSGVGAPVSPNMKKKYIASGGGAGDEGVRPSPISRRPMSFVRALEMTDSIDMTNSNRGANRSSPAGTPKGSSQIPVNDVSDRASVYDMNYEISV</sequence>
<feature type="region of interest" description="Disordered" evidence="8">
    <location>
        <begin position="664"/>
        <end position="697"/>
    </location>
</feature>
<keyword evidence="4 7" id="KW-0472">Membrane</keyword>
<feature type="region of interest" description="Disordered" evidence="8">
    <location>
        <begin position="290"/>
        <end position="427"/>
    </location>
</feature>
<keyword evidence="7" id="KW-0012">Acyltransferase</keyword>
<evidence type="ECO:0000259" key="9">
    <source>
        <dbReference type="Pfam" id="PF01529"/>
    </source>
</evidence>
<comment type="domain">
    <text evidence="7">The DHHC domain is required for palmitoyltransferase activity.</text>
</comment>
<accession>A0A8J2JRX8</accession>
<comment type="catalytic activity">
    <reaction evidence="6">
        <text>L-cysteinyl-[protein] + hexadecanoyl-CoA = S-hexadecanoyl-L-cysteinyl-[protein] + CoA</text>
        <dbReference type="Rhea" id="RHEA:36683"/>
        <dbReference type="Rhea" id="RHEA-COMP:10131"/>
        <dbReference type="Rhea" id="RHEA-COMP:11032"/>
        <dbReference type="ChEBI" id="CHEBI:29950"/>
        <dbReference type="ChEBI" id="CHEBI:57287"/>
        <dbReference type="ChEBI" id="CHEBI:57379"/>
        <dbReference type="ChEBI" id="CHEBI:74151"/>
        <dbReference type="EC" id="2.3.1.225"/>
    </reaction>
    <physiologicalReaction direction="left-to-right" evidence="6">
        <dbReference type="Rhea" id="RHEA:36684"/>
    </physiologicalReaction>
</comment>
<evidence type="ECO:0000313" key="10">
    <source>
        <dbReference type="EMBL" id="CAG7725369.1"/>
    </source>
</evidence>
<dbReference type="Pfam" id="PF01529">
    <property type="entry name" value="DHHC"/>
    <property type="match status" value="1"/>
</dbReference>
<dbReference type="AlphaFoldDB" id="A0A8J2JRX8"/>
<evidence type="ECO:0000256" key="5">
    <source>
        <dbReference type="ARBA" id="ARBA00023463"/>
    </source>
</evidence>
<dbReference type="GO" id="GO:0016020">
    <property type="term" value="C:membrane"/>
    <property type="evidence" value="ECO:0007669"/>
    <property type="project" value="UniProtKB-SubCell"/>
</dbReference>
<gene>
    <name evidence="10" type="ORF">AFUS01_LOCUS14328</name>
</gene>
<proteinExistence type="inferred from homology"/>
<name>A0A8J2JRX8_9HEXA</name>
<comment type="similarity">
    <text evidence="5">Belongs to the DHHC palmitoyltransferase family. ERF2/ZDHHC9 subfamily.</text>
</comment>
<dbReference type="PANTHER" id="PTHR12349">
    <property type="entry name" value="ANKYRIN REPEAT AND LEM DOMAIN-CONTAINING PROTEIN 2"/>
    <property type="match status" value="1"/>
</dbReference>
<dbReference type="EMBL" id="CAJVCH010120995">
    <property type="protein sequence ID" value="CAG7725369.1"/>
    <property type="molecule type" value="Genomic_DNA"/>
</dbReference>
<evidence type="ECO:0000256" key="8">
    <source>
        <dbReference type="SAM" id="MobiDB-lite"/>
    </source>
</evidence>
<protein>
    <recommendedName>
        <fullName evidence="7">Palmitoyltransferase</fullName>
        <ecNumber evidence="7">2.3.1.225</ecNumber>
    </recommendedName>
</protein>
<dbReference type="GO" id="GO:0019706">
    <property type="term" value="F:protein-cysteine S-palmitoyltransferase activity"/>
    <property type="evidence" value="ECO:0007669"/>
    <property type="project" value="UniProtKB-EC"/>
</dbReference>
<evidence type="ECO:0000313" key="11">
    <source>
        <dbReference type="Proteomes" id="UP000708208"/>
    </source>
</evidence>
<keyword evidence="2 7" id="KW-0812">Transmembrane</keyword>
<evidence type="ECO:0000256" key="1">
    <source>
        <dbReference type="ARBA" id="ARBA00004141"/>
    </source>
</evidence>